<feature type="transmembrane region" description="Helical" evidence="2">
    <location>
        <begin position="131"/>
        <end position="151"/>
    </location>
</feature>
<accession>A0A151IFL6</accession>
<protein>
    <submittedName>
        <fullName evidence="3">Uncharacterized protein</fullName>
    </submittedName>
</protein>
<evidence type="ECO:0000313" key="3">
    <source>
        <dbReference type="EMBL" id="KYM99937.1"/>
    </source>
</evidence>
<sequence length="171" mass="20174">MKLAQEISQKFCKERTYLQVENRYKTILRRKKCAIDNNSQSGSSRQNVPFEEELHKIASTDDSIQPEVVRTAKGVKRLKNSERVSVKINSSTQETKKKAVSITEKLEELHEKIEKARKKRHQDKMALIRELWHYIYIYIYIYIADIIYPLFDSGLDYTGRNLLTYIVICKN</sequence>
<dbReference type="Proteomes" id="UP000078542">
    <property type="component" value="Unassembled WGS sequence"/>
</dbReference>
<dbReference type="EMBL" id="KQ977788">
    <property type="protein sequence ID" value="KYM99937.1"/>
    <property type="molecule type" value="Genomic_DNA"/>
</dbReference>
<keyword evidence="2" id="KW-1133">Transmembrane helix</keyword>
<dbReference type="AlphaFoldDB" id="A0A151IFL6"/>
<keyword evidence="2" id="KW-0812">Transmembrane</keyword>
<feature type="coiled-coil region" evidence="1">
    <location>
        <begin position="92"/>
        <end position="126"/>
    </location>
</feature>
<reference evidence="3 4" key="1">
    <citation type="submission" date="2016-03" db="EMBL/GenBank/DDBJ databases">
        <title>Cyphomyrmex costatus WGS genome.</title>
        <authorList>
            <person name="Nygaard S."/>
            <person name="Hu H."/>
            <person name="Boomsma J."/>
            <person name="Zhang G."/>
        </authorList>
    </citation>
    <scope>NUCLEOTIDE SEQUENCE [LARGE SCALE GENOMIC DNA]</scope>
    <source>
        <strain evidence="3">MS0001</strain>
        <tissue evidence="3">Whole body</tissue>
    </source>
</reference>
<name>A0A151IFL6_9HYME</name>
<keyword evidence="4" id="KW-1185">Reference proteome</keyword>
<proteinExistence type="predicted"/>
<evidence type="ECO:0000256" key="2">
    <source>
        <dbReference type="SAM" id="Phobius"/>
    </source>
</evidence>
<organism evidence="3 4">
    <name type="scientific">Cyphomyrmex costatus</name>
    <dbReference type="NCBI Taxonomy" id="456900"/>
    <lineage>
        <taxon>Eukaryota</taxon>
        <taxon>Metazoa</taxon>
        <taxon>Ecdysozoa</taxon>
        <taxon>Arthropoda</taxon>
        <taxon>Hexapoda</taxon>
        <taxon>Insecta</taxon>
        <taxon>Pterygota</taxon>
        <taxon>Neoptera</taxon>
        <taxon>Endopterygota</taxon>
        <taxon>Hymenoptera</taxon>
        <taxon>Apocrita</taxon>
        <taxon>Aculeata</taxon>
        <taxon>Formicoidea</taxon>
        <taxon>Formicidae</taxon>
        <taxon>Myrmicinae</taxon>
        <taxon>Cyphomyrmex</taxon>
    </lineage>
</organism>
<evidence type="ECO:0000313" key="4">
    <source>
        <dbReference type="Proteomes" id="UP000078542"/>
    </source>
</evidence>
<keyword evidence="1" id="KW-0175">Coiled coil</keyword>
<evidence type="ECO:0000256" key="1">
    <source>
        <dbReference type="SAM" id="Coils"/>
    </source>
</evidence>
<gene>
    <name evidence="3" type="ORF">ALC62_09308</name>
</gene>
<keyword evidence="2" id="KW-0472">Membrane</keyword>